<dbReference type="Pfam" id="PF03916">
    <property type="entry name" value="NrfD"/>
    <property type="match status" value="1"/>
</dbReference>
<evidence type="ECO:0000256" key="7">
    <source>
        <dbReference type="SAM" id="Phobius"/>
    </source>
</evidence>
<keyword evidence="5 7" id="KW-1133">Transmembrane helix</keyword>
<feature type="transmembrane region" description="Helical" evidence="7">
    <location>
        <begin position="262"/>
        <end position="281"/>
    </location>
</feature>
<evidence type="ECO:0000256" key="1">
    <source>
        <dbReference type="ARBA" id="ARBA00004651"/>
    </source>
</evidence>
<evidence type="ECO:0000256" key="2">
    <source>
        <dbReference type="ARBA" id="ARBA00008929"/>
    </source>
</evidence>
<feature type="transmembrane region" description="Helical" evidence="7">
    <location>
        <begin position="288"/>
        <end position="311"/>
    </location>
</feature>
<evidence type="ECO:0000313" key="8">
    <source>
        <dbReference type="EMBL" id="ACS85169.1"/>
    </source>
</evidence>
<dbReference type="PANTHER" id="PTHR34856">
    <property type="entry name" value="PROTEIN NRFD"/>
    <property type="match status" value="1"/>
</dbReference>
<feature type="transmembrane region" description="Helical" evidence="7">
    <location>
        <begin position="49"/>
        <end position="70"/>
    </location>
</feature>
<feature type="transmembrane region" description="Helical" evidence="7">
    <location>
        <begin position="180"/>
        <end position="204"/>
    </location>
</feature>
<dbReference type="eggNOG" id="COG3301">
    <property type="taxonomic scope" value="Bacteria"/>
</dbReference>
<feature type="transmembrane region" description="Helical" evidence="7">
    <location>
        <begin position="17"/>
        <end position="37"/>
    </location>
</feature>
<dbReference type="InterPro" id="IPR005614">
    <property type="entry name" value="NrfD-like"/>
</dbReference>
<keyword evidence="6 7" id="KW-0472">Membrane</keyword>
<dbReference type="Proteomes" id="UP000002734">
    <property type="component" value="Chromosome"/>
</dbReference>
<keyword evidence="9" id="KW-1185">Reference proteome</keyword>
<proteinExistence type="inferred from homology"/>
<dbReference type="AlphaFoldDB" id="C6CDQ2"/>
<dbReference type="PANTHER" id="PTHR34856:SF2">
    <property type="entry name" value="PROTEIN NRFD"/>
    <property type="match status" value="1"/>
</dbReference>
<dbReference type="KEGG" id="dda:Dd703_1367"/>
<evidence type="ECO:0000256" key="5">
    <source>
        <dbReference type="ARBA" id="ARBA00022989"/>
    </source>
</evidence>
<evidence type="ECO:0000256" key="4">
    <source>
        <dbReference type="ARBA" id="ARBA00022692"/>
    </source>
</evidence>
<dbReference type="InterPro" id="IPR052049">
    <property type="entry name" value="Electron_transfer_protein"/>
</dbReference>
<feature type="transmembrane region" description="Helical" evidence="7">
    <location>
        <begin position="149"/>
        <end position="168"/>
    </location>
</feature>
<dbReference type="HOGENOM" id="CLU_045348_1_2_6"/>
<feature type="transmembrane region" description="Helical" evidence="7">
    <location>
        <begin position="225"/>
        <end position="242"/>
    </location>
</feature>
<dbReference type="STRING" id="579405.Dd703_1367"/>
<dbReference type="RefSeq" id="WP_012764986.1">
    <property type="nucleotide sequence ID" value="NC_012880.1"/>
</dbReference>
<dbReference type="EMBL" id="CP001654">
    <property type="protein sequence ID" value="ACS85169.1"/>
    <property type="molecule type" value="Genomic_DNA"/>
</dbReference>
<accession>C6CDQ2</accession>
<evidence type="ECO:0000256" key="3">
    <source>
        <dbReference type="ARBA" id="ARBA00022475"/>
    </source>
</evidence>
<comment type="similarity">
    <text evidence="2">Belongs to the NrfD family.</text>
</comment>
<evidence type="ECO:0000256" key="6">
    <source>
        <dbReference type="ARBA" id="ARBA00023136"/>
    </source>
</evidence>
<feature type="transmembrane region" description="Helical" evidence="7">
    <location>
        <begin position="90"/>
        <end position="110"/>
    </location>
</feature>
<name>C6CDQ2_MUSP7</name>
<dbReference type="GO" id="GO:0005886">
    <property type="term" value="C:plasma membrane"/>
    <property type="evidence" value="ECO:0007669"/>
    <property type="project" value="UniProtKB-SubCell"/>
</dbReference>
<reference evidence="8" key="1">
    <citation type="submission" date="2009-06" db="EMBL/GenBank/DDBJ databases">
        <title>Complete sequence of Dickeya dadantii Ech703.</title>
        <authorList>
            <consortium name="US DOE Joint Genome Institute"/>
            <person name="Lucas S."/>
            <person name="Copeland A."/>
            <person name="Lapidus A."/>
            <person name="Glavina del Rio T."/>
            <person name="Dalin E."/>
            <person name="Tice H."/>
            <person name="Bruce D."/>
            <person name="Goodwin L."/>
            <person name="Pitluck S."/>
            <person name="Chertkov O."/>
            <person name="Brettin T."/>
            <person name="Detter J.C."/>
            <person name="Han C."/>
            <person name="Larimer F."/>
            <person name="Land M."/>
            <person name="Hauser L."/>
            <person name="Kyrpides N."/>
            <person name="Mikhailova N."/>
            <person name="Balakrishnan V."/>
            <person name="Glasner J."/>
            <person name="Perna N.T."/>
        </authorList>
    </citation>
    <scope>NUCLEOTIDE SEQUENCE [LARGE SCALE GENOMIC DNA]</scope>
    <source>
        <strain evidence="8">Ech703</strain>
    </source>
</reference>
<organism evidence="8 9">
    <name type="scientific">Musicola paradisiaca (strain Ech703)</name>
    <name type="common">Dickeya paradisiaca</name>
    <name type="synonym">Dickeya dadantii</name>
    <dbReference type="NCBI Taxonomy" id="579405"/>
    <lineage>
        <taxon>Bacteria</taxon>
        <taxon>Pseudomonadati</taxon>
        <taxon>Pseudomonadota</taxon>
        <taxon>Gammaproteobacteria</taxon>
        <taxon>Enterobacterales</taxon>
        <taxon>Pectobacteriaceae</taxon>
        <taxon>Musicola</taxon>
    </lineage>
</organism>
<dbReference type="Gene3D" id="1.20.1630.10">
    <property type="entry name" value="Formate dehydrogenase/DMSO reductase domain"/>
    <property type="match status" value="1"/>
</dbReference>
<keyword evidence="3" id="KW-1003">Cell membrane</keyword>
<evidence type="ECO:0000313" key="9">
    <source>
        <dbReference type="Proteomes" id="UP000002734"/>
    </source>
</evidence>
<keyword evidence="4 7" id="KW-0812">Transmembrane</keyword>
<sequence length="317" mass="34681">MINNAFHFDTLVWDWPIAIYLFVLGIASGMVIIALGLQRHLPAEQRLRFQYRAAVGAPLMVAIGLTLLVFHLTRPLSFWYVMRYYNPGSVMSLGVMLFQIFFLALAFWWLQLGRHWLMQQAQRYRGGVGAALSGLGRLGNQLDRHARQLNGVLALLAVLLGVYTGFLLSTLKGFPLLNNGLLPVLFLNSGVISGLAVLSLCHACSASSPETARAVSPLLHRIERGCLLLEALLLTAFFFGLYTGGGAKTDAAVTALQGFWGGVFWIGVAGIGIVLPLLLSLRRHTGRYATVVMAVLALLSVLSFRFFILYAGQMVTA</sequence>
<protein>
    <submittedName>
        <fullName evidence="8">Polysulphide reductase NrfD</fullName>
    </submittedName>
</protein>
<gene>
    <name evidence="8" type="ordered locus">Dd703_1367</name>
</gene>
<comment type="subcellular location">
    <subcellularLocation>
        <location evidence="1">Cell membrane</location>
        <topology evidence="1">Multi-pass membrane protein</topology>
    </subcellularLocation>
</comment>